<reference evidence="1 2" key="1">
    <citation type="submission" date="2022-10" db="EMBL/GenBank/DDBJ databases">
        <title>The complete genomes of actinobacterial strains from the NBC collection.</title>
        <authorList>
            <person name="Joergensen T.S."/>
            <person name="Alvarez Arevalo M."/>
            <person name="Sterndorff E.B."/>
            <person name="Faurdal D."/>
            <person name="Vuksanovic O."/>
            <person name="Mourched A.-S."/>
            <person name="Charusanti P."/>
            <person name="Shaw S."/>
            <person name="Blin K."/>
            <person name="Weber T."/>
        </authorList>
    </citation>
    <scope>NUCLEOTIDE SEQUENCE [LARGE SCALE GENOMIC DNA]</scope>
    <source>
        <strain evidence="1 2">NBC_00156</strain>
    </source>
</reference>
<keyword evidence="2" id="KW-1185">Reference proteome</keyword>
<gene>
    <name evidence="1" type="ORF">OG350_02245</name>
</gene>
<evidence type="ECO:0008006" key="3">
    <source>
        <dbReference type="Google" id="ProtNLM"/>
    </source>
</evidence>
<evidence type="ECO:0000313" key="1">
    <source>
        <dbReference type="EMBL" id="WTQ79187.1"/>
    </source>
</evidence>
<dbReference type="SUPFAM" id="SSF56059">
    <property type="entry name" value="Glutathione synthetase ATP-binding domain-like"/>
    <property type="match status" value="1"/>
</dbReference>
<dbReference type="GeneID" id="97279207"/>
<name>A0ABZ1KEV0_STRAH</name>
<dbReference type="EMBL" id="CP108164">
    <property type="protein sequence ID" value="WTQ79187.1"/>
    <property type="molecule type" value="Genomic_DNA"/>
</dbReference>
<protein>
    <recommendedName>
        <fullName evidence="3">Circularly permuted type 2 ATP-grasp protein</fullName>
    </recommendedName>
</protein>
<dbReference type="RefSeq" id="WP_405444937.1">
    <property type="nucleotide sequence ID" value="NZ_CP108164.1"/>
</dbReference>
<accession>A0ABZ1KEV0</accession>
<sequence length="462" mass="49428">MERGPDVTLCDLWPRLPAGARSELPRRAAEADWWVLDALPSRWEALRPLVFPAVDYQRFGELAAGVLRCALLACRRRAGTAGELCRALDDHREPLLLDPAQPLSDPALLRMARPDALVAGGRPWFVELNAGPNIYGVPGLERRGAAFAHGWPDGHDQPDGVPAEPPSTLRARAEALAAAVPDGGRRRVLVPTWRATSGIAAKLGGAGALRRYLRPAVEAAEAVGLEVTVADLSEVRGGADGLWVGGDRVDVVFNQFVGSVVADRAALGVLREAVRALSVRLFVPEAACLLGAKQVLAWMHEDLDLYAPADRALVLGHVPWTAWLGPGQSAERRRHVLARAARERAALVVKPSRGHGGTGFVAGAQVADGDWGELLARRSREETLVLQRRVVPDTTWMHFRSLDGARTTARVPFVLSPFLLDGTAAGAYVRHASPGTDVGAPVNTGAGAVSNTVLLLPARPRR</sequence>
<organism evidence="1 2">
    <name type="scientific">Streptomyces achromogenes</name>
    <dbReference type="NCBI Taxonomy" id="67255"/>
    <lineage>
        <taxon>Bacteria</taxon>
        <taxon>Bacillati</taxon>
        <taxon>Actinomycetota</taxon>
        <taxon>Actinomycetes</taxon>
        <taxon>Kitasatosporales</taxon>
        <taxon>Streptomycetaceae</taxon>
        <taxon>Streptomyces</taxon>
    </lineage>
</organism>
<evidence type="ECO:0000313" key="2">
    <source>
        <dbReference type="Proteomes" id="UP001622557"/>
    </source>
</evidence>
<dbReference type="Proteomes" id="UP001622557">
    <property type="component" value="Chromosome"/>
</dbReference>
<proteinExistence type="predicted"/>